<dbReference type="InterPro" id="IPR036291">
    <property type="entry name" value="NAD(P)-bd_dom_sf"/>
</dbReference>
<feature type="region of interest" description="Disordered" evidence="4">
    <location>
        <begin position="92"/>
        <end position="112"/>
    </location>
</feature>
<reference evidence="5" key="1">
    <citation type="submission" date="2017-08" db="EMBL/GenBank/DDBJ databases">
        <title>Haloferax marisrubri sp. nov., isolated from the Discovery deep brine-seawater interface in the Red Sea.</title>
        <authorList>
            <person name="Zhang G."/>
            <person name="Stingl U."/>
        </authorList>
    </citation>
    <scope>NUCLEOTIDE SEQUENCE [LARGE SCALE GENOMIC DNA]</scope>
    <source>
        <strain evidence="5">SB3</strain>
    </source>
</reference>
<comment type="caution">
    <text evidence="5">The sequence shown here is derived from an EMBL/GenBank/DDBJ whole genome shotgun (WGS) entry which is preliminary data.</text>
</comment>
<dbReference type="PANTHER" id="PTHR42760:SF133">
    <property type="entry name" value="3-OXOACYL-[ACYL-CARRIER-PROTEIN] REDUCTASE"/>
    <property type="match status" value="1"/>
</dbReference>
<dbReference type="Proteomes" id="UP000053621">
    <property type="component" value="Unassembled WGS sequence"/>
</dbReference>
<organism evidence="5 6">
    <name type="scientific">Haloferax marisrubri</name>
    <dbReference type="NCBI Taxonomy" id="1544719"/>
    <lineage>
        <taxon>Archaea</taxon>
        <taxon>Methanobacteriati</taxon>
        <taxon>Methanobacteriota</taxon>
        <taxon>Stenosarchaea group</taxon>
        <taxon>Halobacteria</taxon>
        <taxon>Halobacteriales</taxon>
        <taxon>Haloferacaceae</taxon>
        <taxon>Haloferax</taxon>
    </lineage>
</organism>
<dbReference type="AlphaFoldDB" id="A0A2P4NRV9"/>
<dbReference type="PANTHER" id="PTHR42760">
    <property type="entry name" value="SHORT-CHAIN DEHYDROGENASES/REDUCTASES FAMILY MEMBER"/>
    <property type="match status" value="1"/>
</dbReference>
<dbReference type="PRINTS" id="PR00080">
    <property type="entry name" value="SDRFAMILY"/>
</dbReference>
<proteinExistence type="inferred from homology"/>
<evidence type="ECO:0000256" key="3">
    <source>
        <dbReference type="RuleBase" id="RU000363"/>
    </source>
</evidence>
<evidence type="ECO:0000256" key="1">
    <source>
        <dbReference type="ARBA" id="ARBA00006484"/>
    </source>
</evidence>
<feature type="compositionally biased region" description="Basic and acidic residues" evidence="4">
    <location>
        <begin position="93"/>
        <end position="102"/>
    </location>
</feature>
<evidence type="ECO:0000313" key="6">
    <source>
        <dbReference type="Proteomes" id="UP000053621"/>
    </source>
</evidence>
<dbReference type="InterPro" id="IPR002347">
    <property type="entry name" value="SDR_fam"/>
</dbReference>
<keyword evidence="6" id="KW-1185">Reference proteome</keyword>
<evidence type="ECO:0000256" key="2">
    <source>
        <dbReference type="ARBA" id="ARBA00023002"/>
    </source>
</evidence>
<comment type="similarity">
    <text evidence="1 3">Belongs to the short-chain dehydrogenases/reductases (SDR) family.</text>
</comment>
<dbReference type="RefSeq" id="WP_058566917.1">
    <property type="nucleotide sequence ID" value="NZ_LOPW02000010.1"/>
</dbReference>
<dbReference type="EMBL" id="LOPW02000010">
    <property type="protein sequence ID" value="POG55885.1"/>
    <property type="molecule type" value="Genomic_DNA"/>
</dbReference>
<evidence type="ECO:0000313" key="5">
    <source>
        <dbReference type="EMBL" id="POG55885.1"/>
    </source>
</evidence>
<dbReference type="GO" id="GO:0016616">
    <property type="term" value="F:oxidoreductase activity, acting on the CH-OH group of donors, NAD or NADP as acceptor"/>
    <property type="evidence" value="ECO:0007669"/>
    <property type="project" value="TreeGrafter"/>
</dbReference>
<dbReference type="OrthoDB" id="312184at2157"/>
<dbReference type="Pfam" id="PF00106">
    <property type="entry name" value="adh_short"/>
    <property type="match status" value="1"/>
</dbReference>
<evidence type="ECO:0000256" key="4">
    <source>
        <dbReference type="SAM" id="MobiDB-lite"/>
    </source>
</evidence>
<gene>
    <name evidence="5" type="ORF">AUR65_010915</name>
</gene>
<protein>
    <submittedName>
        <fullName evidence="5">Short-chain dehydrogenase</fullName>
    </submittedName>
</protein>
<accession>A0A2P4NRV9</accession>
<name>A0A2P4NRV9_9EURY</name>
<dbReference type="PRINTS" id="PR00081">
    <property type="entry name" value="GDHRDH"/>
</dbReference>
<keyword evidence="2" id="KW-0560">Oxidoreductase</keyword>
<dbReference type="Gene3D" id="3.40.50.720">
    <property type="entry name" value="NAD(P)-binding Rossmann-like Domain"/>
    <property type="match status" value="1"/>
</dbReference>
<dbReference type="SUPFAM" id="SSF51735">
    <property type="entry name" value="NAD(P)-binding Rossmann-fold domains"/>
    <property type="match status" value="1"/>
</dbReference>
<sequence>MEPDRYDDLDGQVALVTGANRGIGRQIAENLRDRGATVYAGSRSVTNETPEGTERVLLDVTQEGDIEEVVDGIFADQSRLDILVNNAGIAEGGDVRESDTDSRANQNATRSGDDIVAEPTERIDRTLGVNLRGPMLLCKHAVPLLLQSDGGRVVNVSSGMGALGEEQSGGSPAYRISKTGLNGLTAYLDGQYGDDGLIANSVCPGWVRTDMGGEEANRPVEKGAETPTWLATFKPGAPAGKFWRDKEVIDW</sequence>